<accession>A0AAU9JFN1</accession>
<proteinExistence type="predicted"/>
<reference evidence="1" key="1">
    <citation type="submission" date="2021-09" db="EMBL/GenBank/DDBJ databases">
        <authorList>
            <consortium name="AG Swart"/>
            <person name="Singh M."/>
            <person name="Singh A."/>
            <person name="Seah K."/>
            <person name="Emmerich C."/>
        </authorList>
    </citation>
    <scope>NUCLEOTIDE SEQUENCE</scope>
    <source>
        <strain evidence="1">ATCC30299</strain>
    </source>
</reference>
<sequence>MKAIIRSKVCPLRYRSRYKLSKLKLIKMIFNHNYQKTALREFKTLFKSSKYAINLQPTVKCRDIKHTFHGIIKAKIYNQSNIAIYRGRKCS</sequence>
<protein>
    <recommendedName>
        <fullName evidence="3">Ribosomal protein S4</fullName>
    </recommendedName>
</protein>
<dbReference type="AlphaFoldDB" id="A0AAU9JFN1"/>
<evidence type="ECO:0000313" key="1">
    <source>
        <dbReference type="EMBL" id="CAG9325719.1"/>
    </source>
</evidence>
<gene>
    <name evidence="1" type="ORF">BSTOLATCC_MIC39514</name>
</gene>
<dbReference type="Proteomes" id="UP001162131">
    <property type="component" value="Unassembled WGS sequence"/>
</dbReference>
<keyword evidence="2" id="KW-1185">Reference proteome</keyword>
<dbReference type="EMBL" id="CAJZBQ010000039">
    <property type="protein sequence ID" value="CAG9325719.1"/>
    <property type="molecule type" value="Genomic_DNA"/>
</dbReference>
<comment type="caution">
    <text evidence="1">The sequence shown here is derived from an EMBL/GenBank/DDBJ whole genome shotgun (WGS) entry which is preliminary data.</text>
</comment>
<evidence type="ECO:0008006" key="3">
    <source>
        <dbReference type="Google" id="ProtNLM"/>
    </source>
</evidence>
<name>A0AAU9JFN1_9CILI</name>
<organism evidence="1 2">
    <name type="scientific">Blepharisma stoltei</name>
    <dbReference type="NCBI Taxonomy" id="1481888"/>
    <lineage>
        <taxon>Eukaryota</taxon>
        <taxon>Sar</taxon>
        <taxon>Alveolata</taxon>
        <taxon>Ciliophora</taxon>
        <taxon>Postciliodesmatophora</taxon>
        <taxon>Heterotrichea</taxon>
        <taxon>Heterotrichida</taxon>
        <taxon>Blepharismidae</taxon>
        <taxon>Blepharisma</taxon>
    </lineage>
</organism>
<evidence type="ECO:0000313" key="2">
    <source>
        <dbReference type="Proteomes" id="UP001162131"/>
    </source>
</evidence>